<name>A0A650CS56_9CREN</name>
<keyword evidence="3" id="KW-1185">Reference proteome</keyword>
<protein>
    <submittedName>
        <fullName evidence="2">Transcriptional regulator</fullName>
    </submittedName>
</protein>
<dbReference type="AlphaFoldDB" id="A0A650CS56"/>
<dbReference type="InterPro" id="IPR019293">
    <property type="entry name" value="ThiN"/>
</dbReference>
<dbReference type="EMBL" id="CP045483">
    <property type="protein sequence ID" value="QGR20482.1"/>
    <property type="molecule type" value="Genomic_DNA"/>
</dbReference>
<dbReference type="Gene3D" id="3.40.225.10">
    <property type="entry name" value="Class II aldolase/adducin N-terminal domain"/>
    <property type="match status" value="1"/>
</dbReference>
<accession>A0A650CS56</accession>
<sequence length="289" mass="32478">MLLAKKLREYGMSQSKISALLGVTQPAVKQYLDEDEQKGYEKLTEMGLSKDDIESLLSTLVDLLSNSDVKGAIYYLTDFGLKELSELKFCKYHKEKDKYVPPDCEICRNLYRTKEENEMEVALSMIQNPLITPLIPEVLSNLAYARQNAKNENDVIAVAGRITKVMGLPTPASKPMWGASKHLSKILLNVMGKNSEIRSVMNIKYDEGVGKALRKLGFKVAYIGPRDCYVSDDEIINDILKVYSPDLDCVVHLGGKGIEANTYVFGRDPIEVVKKIIEIGRAYREITEN</sequence>
<dbReference type="PANTHER" id="PTHR40730">
    <property type="entry name" value="TRANSCRIPTIONAL REGULATOR PROTEIN-LIKE PROTEIN"/>
    <property type="match status" value="1"/>
</dbReference>
<reference evidence="2 3" key="1">
    <citation type="submission" date="2019-10" db="EMBL/GenBank/DDBJ databases">
        <title>Genome Sequences from Six Type Strain Members of the Archaeal Family Sulfolobaceae: Acidianus ambivalens, Acidianus infernus, Metallosphaera prunae, Stygiolobus azoricus, Sulfolobus metallicus, and Sulfurisphaera ohwakuensis.</title>
        <authorList>
            <person name="Counts J.A."/>
            <person name="Kelly R.M."/>
        </authorList>
    </citation>
    <scope>NUCLEOTIDE SEQUENCE [LARGE SCALE GENOMIC DNA]</scope>
    <source>
        <strain evidence="2 3">FC6</strain>
    </source>
</reference>
<feature type="domain" description="Thiamine-phosphate synthase ThiN" evidence="1">
    <location>
        <begin position="118"/>
        <end position="277"/>
    </location>
</feature>
<proteinExistence type="predicted"/>
<evidence type="ECO:0000313" key="2">
    <source>
        <dbReference type="EMBL" id="QGR20482.1"/>
    </source>
</evidence>
<evidence type="ECO:0000259" key="1">
    <source>
        <dbReference type="Pfam" id="PF10120"/>
    </source>
</evidence>
<dbReference type="Pfam" id="PF10120">
    <property type="entry name" value="ThiN"/>
    <property type="match status" value="1"/>
</dbReference>
<organism evidence="2 3">
    <name type="scientific">Stygiolobus azoricus</name>
    <dbReference type="NCBI Taxonomy" id="41675"/>
    <lineage>
        <taxon>Archaea</taxon>
        <taxon>Thermoproteota</taxon>
        <taxon>Thermoprotei</taxon>
        <taxon>Sulfolobales</taxon>
        <taxon>Sulfolobaceae</taxon>
        <taxon>Stygiolobus</taxon>
    </lineage>
</organism>
<dbReference type="KEGG" id="sazo:D1868_02830"/>
<dbReference type="Proteomes" id="UP000423396">
    <property type="component" value="Chromosome"/>
</dbReference>
<gene>
    <name evidence="2" type="ORF">D1868_02830</name>
</gene>
<dbReference type="InterPro" id="IPR036409">
    <property type="entry name" value="Aldolase_II/adducin_N_sf"/>
</dbReference>
<dbReference type="SUPFAM" id="SSF53639">
    <property type="entry name" value="AraD/HMP-PK domain-like"/>
    <property type="match status" value="1"/>
</dbReference>
<evidence type="ECO:0000313" key="3">
    <source>
        <dbReference type="Proteomes" id="UP000423396"/>
    </source>
</evidence>
<dbReference type="PANTHER" id="PTHR40730:SF4">
    <property type="entry name" value="TRANSCRIPTIONAL REGULATOR"/>
    <property type="match status" value="1"/>
</dbReference>